<dbReference type="EMBL" id="PYGK01000008">
    <property type="protein sequence ID" value="PSL28115.1"/>
    <property type="molecule type" value="Genomic_DNA"/>
</dbReference>
<dbReference type="Proteomes" id="UP000240978">
    <property type="component" value="Unassembled WGS sequence"/>
</dbReference>
<organism evidence="1 2">
    <name type="scientific">Chitinophaga ginsengisoli</name>
    <dbReference type="NCBI Taxonomy" id="363837"/>
    <lineage>
        <taxon>Bacteria</taxon>
        <taxon>Pseudomonadati</taxon>
        <taxon>Bacteroidota</taxon>
        <taxon>Chitinophagia</taxon>
        <taxon>Chitinophagales</taxon>
        <taxon>Chitinophagaceae</taxon>
        <taxon>Chitinophaga</taxon>
    </lineage>
</organism>
<accession>A0A2P8G2M1</accession>
<evidence type="ECO:0000313" key="1">
    <source>
        <dbReference type="EMBL" id="PSL28115.1"/>
    </source>
</evidence>
<dbReference type="AlphaFoldDB" id="A0A2P8G2M1"/>
<sequence>MKILKRLFISSTEGKWALERQPVADEKSGDGLPDIRMVITDCYRGAINDVIYMIIRNVDHVMVSILSAEGTEVEKGAAMNSSGIWSYRTGVVNPGFPDGKVVVRAGNIRGDQAEVRVAVV</sequence>
<dbReference type="RefSeq" id="WP_106603588.1">
    <property type="nucleotide sequence ID" value="NZ_PYGK01000008.1"/>
</dbReference>
<proteinExistence type="predicted"/>
<name>A0A2P8G2M1_9BACT</name>
<evidence type="ECO:0000313" key="2">
    <source>
        <dbReference type="Proteomes" id="UP000240978"/>
    </source>
</evidence>
<reference evidence="1 2" key="1">
    <citation type="submission" date="2018-03" db="EMBL/GenBank/DDBJ databases">
        <title>Genomic Encyclopedia of Archaeal and Bacterial Type Strains, Phase II (KMG-II): from individual species to whole genera.</title>
        <authorList>
            <person name="Goeker M."/>
        </authorList>
    </citation>
    <scope>NUCLEOTIDE SEQUENCE [LARGE SCALE GENOMIC DNA]</scope>
    <source>
        <strain evidence="1 2">DSM 18107</strain>
    </source>
</reference>
<comment type="caution">
    <text evidence="1">The sequence shown here is derived from an EMBL/GenBank/DDBJ whole genome shotgun (WGS) entry which is preliminary data.</text>
</comment>
<gene>
    <name evidence="1" type="ORF">CLV42_10834</name>
</gene>
<protein>
    <submittedName>
        <fullName evidence="1">Uncharacterized protein</fullName>
    </submittedName>
</protein>
<dbReference type="OrthoDB" id="673663at2"/>
<keyword evidence="2" id="KW-1185">Reference proteome</keyword>